<evidence type="ECO:0000256" key="7">
    <source>
        <dbReference type="ARBA" id="ARBA00022982"/>
    </source>
</evidence>
<comment type="function">
    <text evidence="11">Component of the ubiquinol-cytochrome c oxidoreductase, a multisubunit transmembrane complex that is part of the mitochondrial electron transport chain which drives oxidative phosphorylation. The complex plays an important role in the uptake of multiple carbon sources present in different host niches.</text>
</comment>
<organism evidence="12 13">
    <name type="scientific">Discina gigas</name>
    <dbReference type="NCBI Taxonomy" id="1032678"/>
    <lineage>
        <taxon>Eukaryota</taxon>
        <taxon>Fungi</taxon>
        <taxon>Dikarya</taxon>
        <taxon>Ascomycota</taxon>
        <taxon>Pezizomycotina</taxon>
        <taxon>Pezizomycetes</taxon>
        <taxon>Pezizales</taxon>
        <taxon>Discinaceae</taxon>
        <taxon>Discina</taxon>
    </lineage>
</organism>
<gene>
    <name evidence="12" type="primary">QCR8</name>
    <name evidence="12" type="ORF">Q9L58_004504</name>
</gene>
<evidence type="ECO:0000256" key="5">
    <source>
        <dbReference type="ARBA" id="ARBA00022692"/>
    </source>
</evidence>
<dbReference type="InterPro" id="IPR036642">
    <property type="entry name" value="Cyt_bc1_su8_sf"/>
</dbReference>
<dbReference type="PANTHER" id="PTHR12119">
    <property type="entry name" value="UBIQUINOL-CYTOCHROME C REDUCTASE COMPLEX UBIQUINONE-BINDING PROTEIN QP-C"/>
    <property type="match status" value="1"/>
</dbReference>
<keyword evidence="3 11" id="KW-0813">Transport</keyword>
<dbReference type="EMBL" id="JBBBZM010000048">
    <property type="protein sequence ID" value="KAL0636550.1"/>
    <property type="molecule type" value="Genomic_DNA"/>
</dbReference>
<evidence type="ECO:0000256" key="11">
    <source>
        <dbReference type="RuleBase" id="RU368118"/>
    </source>
</evidence>
<reference evidence="12 13" key="1">
    <citation type="submission" date="2024-02" db="EMBL/GenBank/DDBJ databases">
        <title>Discinaceae phylogenomics.</title>
        <authorList>
            <person name="Dirks A.C."/>
            <person name="James T.Y."/>
        </authorList>
    </citation>
    <scope>NUCLEOTIDE SEQUENCE [LARGE SCALE GENOMIC DNA]</scope>
    <source>
        <strain evidence="12 13">ACD0624</strain>
    </source>
</reference>
<evidence type="ECO:0000256" key="8">
    <source>
        <dbReference type="ARBA" id="ARBA00022989"/>
    </source>
</evidence>
<evidence type="ECO:0000256" key="2">
    <source>
        <dbReference type="ARBA" id="ARBA00007668"/>
    </source>
</evidence>
<evidence type="ECO:0000256" key="3">
    <source>
        <dbReference type="ARBA" id="ARBA00022448"/>
    </source>
</evidence>
<evidence type="ECO:0000313" key="13">
    <source>
        <dbReference type="Proteomes" id="UP001447188"/>
    </source>
</evidence>
<dbReference type="Gene3D" id="1.20.5.210">
    <property type="entry name" value="Cytochrome b-c1 complex subunit 8"/>
    <property type="match status" value="1"/>
</dbReference>
<keyword evidence="6 11" id="KW-0999">Mitochondrion inner membrane</keyword>
<dbReference type="PANTHER" id="PTHR12119:SF2">
    <property type="entry name" value="CYTOCHROME B-C1 COMPLEX SUBUNIT 8"/>
    <property type="match status" value="1"/>
</dbReference>
<evidence type="ECO:0000256" key="6">
    <source>
        <dbReference type="ARBA" id="ARBA00022792"/>
    </source>
</evidence>
<comment type="subcellular location">
    <subcellularLocation>
        <location evidence="1 11">Mitochondrion inner membrane</location>
        <topology evidence="1 11">Single-pass membrane protein</topology>
    </subcellularLocation>
</comment>
<comment type="similarity">
    <text evidence="2 11">Belongs to the UQCRQ/QCR8 family.</text>
</comment>
<evidence type="ECO:0000313" key="12">
    <source>
        <dbReference type="EMBL" id="KAL0636550.1"/>
    </source>
</evidence>
<keyword evidence="7 11" id="KW-0249">Electron transport</keyword>
<comment type="caution">
    <text evidence="12">The sequence shown here is derived from an EMBL/GenBank/DDBJ whole genome shotgun (WGS) entry which is preliminary data.</text>
</comment>
<keyword evidence="4 11" id="KW-0679">Respiratory chain</keyword>
<comment type="subunit">
    <text evidence="11">Component of the ubiquinol-cytochrome c oxidoreductase (cytochrome b-c1 complex, complex III, CIII), a multisubunit enzyme composed of 3 respiratory subunits cytochrome b, cytochrome c1 and Rieske protein, 2 core protein subunits, and additional low-molecular weight protein subunits. The complex exists as an obligatory dimer and forms supercomplexes (SCs) in the inner mitochondrial membrane with cytochrome c oxidase (complex IV, CIV).</text>
</comment>
<evidence type="ECO:0000256" key="10">
    <source>
        <dbReference type="ARBA" id="ARBA00023136"/>
    </source>
</evidence>
<keyword evidence="10" id="KW-0472">Membrane</keyword>
<proteinExistence type="inferred from homology"/>
<dbReference type="Proteomes" id="UP001447188">
    <property type="component" value="Unassembled WGS sequence"/>
</dbReference>
<keyword evidence="13" id="KW-1185">Reference proteome</keyword>
<evidence type="ECO:0000256" key="4">
    <source>
        <dbReference type="ARBA" id="ARBA00022660"/>
    </source>
</evidence>
<keyword evidence="5" id="KW-0812">Transmembrane</keyword>
<keyword evidence="8" id="KW-1133">Transmembrane helix</keyword>
<name>A0ABR3GL72_9PEZI</name>
<dbReference type="SUPFAM" id="SSF81508">
    <property type="entry name" value="Ubiquinone-binding protein QP-C of cytochrome bc1 complex (Ubiquinol-cytochrome c reductase)"/>
    <property type="match status" value="1"/>
</dbReference>
<protein>
    <recommendedName>
        <fullName evidence="11">Cytochrome b-c1 complex subunit 8</fullName>
    </recommendedName>
    <alternativeName>
        <fullName evidence="11">Complex III subunit 8</fullName>
    </alternativeName>
</protein>
<accession>A0ABR3GL72</accession>
<evidence type="ECO:0000256" key="1">
    <source>
        <dbReference type="ARBA" id="ARBA00004434"/>
    </source>
</evidence>
<keyword evidence="9 11" id="KW-0496">Mitochondrion</keyword>
<sequence>MGGGGDKIPGSYMGWWGSFGSPPQKGLTTYTLSANRQRPLKGAAHAAVFNTWRRFRGQVLYVAPPFVFAYLVMEWAKKKNHFLSSKEGRALYGNEEE</sequence>
<dbReference type="InterPro" id="IPR004205">
    <property type="entry name" value="Cyt_bc1_su8"/>
</dbReference>
<evidence type="ECO:0000256" key="9">
    <source>
        <dbReference type="ARBA" id="ARBA00023128"/>
    </source>
</evidence>
<dbReference type="Pfam" id="PF02939">
    <property type="entry name" value="UcrQ"/>
    <property type="match status" value="1"/>
</dbReference>